<organism evidence="1">
    <name type="scientific">Anguilla anguilla</name>
    <name type="common">European freshwater eel</name>
    <name type="synonym">Muraena anguilla</name>
    <dbReference type="NCBI Taxonomy" id="7936"/>
    <lineage>
        <taxon>Eukaryota</taxon>
        <taxon>Metazoa</taxon>
        <taxon>Chordata</taxon>
        <taxon>Craniata</taxon>
        <taxon>Vertebrata</taxon>
        <taxon>Euteleostomi</taxon>
        <taxon>Actinopterygii</taxon>
        <taxon>Neopterygii</taxon>
        <taxon>Teleostei</taxon>
        <taxon>Anguilliformes</taxon>
        <taxon>Anguillidae</taxon>
        <taxon>Anguilla</taxon>
    </lineage>
</organism>
<name>A0A0E9Q9Y4_ANGAN</name>
<dbReference type="EMBL" id="GBXM01095427">
    <property type="protein sequence ID" value="JAH13150.1"/>
    <property type="molecule type" value="Transcribed_RNA"/>
</dbReference>
<evidence type="ECO:0000313" key="1">
    <source>
        <dbReference type="EMBL" id="JAH13150.1"/>
    </source>
</evidence>
<protein>
    <submittedName>
        <fullName evidence="1">Uncharacterized protein</fullName>
    </submittedName>
</protein>
<sequence>MVVFCFKIRLNSVTLLQWGKTEIMVSRDNFNISLKQVAYIMPHSLSTKKNTSRCLHVLFKKMSY</sequence>
<reference evidence="1" key="1">
    <citation type="submission" date="2014-11" db="EMBL/GenBank/DDBJ databases">
        <authorList>
            <person name="Amaro Gonzalez C."/>
        </authorList>
    </citation>
    <scope>NUCLEOTIDE SEQUENCE</scope>
</reference>
<reference evidence="1" key="2">
    <citation type="journal article" date="2015" name="Fish Shellfish Immunol.">
        <title>Early steps in the European eel (Anguilla anguilla)-Vibrio vulnificus interaction in the gills: Role of the RtxA13 toxin.</title>
        <authorList>
            <person name="Callol A."/>
            <person name="Pajuelo D."/>
            <person name="Ebbesson L."/>
            <person name="Teles M."/>
            <person name="MacKenzie S."/>
            <person name="Amaro C."/>
        </authorList>
    </citation>
    <scope>NUCLEOTIDE SEQUENCE</scope>
</reference>
<proteinExistence type="predicted"/>
<accession>A0A0E9Q9Y4</accession>
<dbReference type="AlphaFoldDB" id="A0A0E9Q9Y4"/>